<evidence type="ECO:0000313" key="2">
    <source>
        <dbReference type="EMBL" id="MEC5731957.1"/>
    </source>
</evidence>
<dbReference type="RefSeq" id="WP_058842236.1">
    <property type="nucleotide sequence ID" value="NZ_CP115982.1"/>
</dbReference>
<dbReference type="PANTHER" id="PTHR32182:SF22">
    <property type="entry name" value="ATP-DEPENDENT ENDONUCLEASE, OLD FAMILY-RELATED"/>
    <property type="match status" value="1"/>
</dbReference>
<dbReference type="Proteomes" id="UP001175344">
    <property type="component" value="Unassembled WGS sequence"/>
</dbReference>
<sequence>MKGSEWNKWDLHIHSPVTWQANGYAGQCDIARYVQLLGEKQLSLIAVTNYFYFRQNELEIIREEIARQNLNITVLGNVEFRLDQQNKAGDFINVHILFSDRISTERINEALSRFPLRLTDGDRKAIYCCEKSVADSGHGVDTIVVAFSALLEHLSASFRPFRDYLVAVCPNGYGGYRPDANGRSAAIATEIDRQGQMIFGGKGDREFFLRTDRYDGASVKPVFLCSDAHRMEDIGGRYTWVKALPTFEGLRQALLEPEARLRIGEEWLAELTPKAHFSQIDVEGTIFDGQEISFRKLSIPLSQDMVAIIGGRGTGKSLLLDALRSRFAGAAARGSDQRDVNVQHMSIELDKANGEKIRFDTRSEGYEYLHVSQGEIKKLCQEPGLISDEIKKMLRLTPTHEAGNTAAQLAENLSAWRAWREFSLFRSAHSEPVNTRHFQLNIIRAAQEKIEVLTSDRNKALIETFRENSRRQTLLLQTRDKLTGVRADIVTAAEDLNARIAAINAEDTAHEAIPLVDLSAQTGVIERRLLSVQEQTEQFGRDNDEIIGAFREQGLGQDITGLLEKVHEYQRQTELAETHLREIGHQETLYRSGLEQRTRLAAEFMDGLLSRQGVIDTAFASLTTKPHLTQDQQALIQDILTDIRIYGQPHFDVTAFYNGMLSCLNRGRFRAAGELTTQDRLREVFRISSIDEFRALLANEPMLVLPECPDNKLTLEAFFWRDEYFNSQGPDALLSYLFSPEQIQRYLNVRAEFEYKGKTVEKLSAGQRGTFYVCLKLATDAFGSPFVFDQPEDDLDNDFIMHSLVPLFRKIKQYRQVIIVTHNANLVVNCDAEQVIIAANNDEVISYRSGALEYGDHGAPNSMRKAICDVLEGGRQAFEAREQKYGMLWLNAI</sequence>
<dbReference type="InterPro" id="IPR054787">
    <property type="entry name" value="TrlF_ATPase"/>
</dbReference>
<dbReference type="Gene3D" id="3.20.20.140">
    <property type="entry name" value="Metal-dependent hydrolases"/>
    <property type="match status" value="1"/>
</dbReference>
<dbReference type="SUPFAM" id="SSF52540">
    <property type="entry name" value="P-loop containing nucleoside triphosphate hydrolases"/>
    <property type="match status" value="1"/>
</dbReference>
<proteinExistence type="predicted"/>
<dbReference type="Pfam" id="PF13476">
    <property type="entry name" value="AAA_23"/>
    <property type="match status" value="1"/>
</dbReference>
<dbReference type="SUPFAM" id="SSF89550">
    <property type="entry name" value="PHP domain-like"/>
    <property type="match status" value="1"/>
</dbReference>
<name>A0ABU6L1G3_ENTAS</name>
<dbReference type="InterPro" id="IPR027417">
    <property type="entry name" value="P-loop_NTPase"/>
</dbReference>
<dbReference type="InterPro" id="IPR016195">
    <property type="entry name" value="Pol/histidinol_Pase-like"/>
</dbReference>
<evidence type="ECO:0000313" key="3">
    <source>
        <dbReference type="Proteomes" id="UP001175344"/>
    </source>
</evidence>
<organism evidence="2 3">
    <name type="scientific">Enterobacter asburiae</name>
    <dbReference type="NCBI Taxonomy" id="61645"/>
    <lineage>
        <taxon>Bacteria</taxon>
        <taxon>Pseudomonadati</taxon>
        <taxon>Pseudomonadota</taxon>
        <taxon>Gammaproteobacteria</taxon>
        <taxon>Enterobacterales</taxon>
        <taxon>Enterobacteriaceae</taxon>
        <taxon>Enterobacter</taxon>
        <taxon>Enterobacter cloacae complex</taxon>
    </lineage>
</organism>
<accession>A0ABU6L1G3</accession>
<protein>
    <submittedName>
        <fullName evidence="2">AAA family ATPase</fullName>
    </submittedName>
</protein>
<dbReference type="Gene3D" id="3.40.50.300">
    <property type="entry name" value="P-loop containing nucleotide triphosphate hydrolases"/>
    <property type="match status" value="2"/>
</dbReference>
<gene>
    <name evidence="2" type="ORF">QAA55_026835</name>
</gene>
<comment type="caution">
    <text evidence="2">The sequence shown here is derived from an EMBL/GenBank/DDBJ whole genome shotgun (WGS) entry which is preliminary data.</text>
</comment>
<dbReference type="NCBIfam" id="NF045780">
    <property type="entry name" value="TrlF_fam_ATP"/>
    <property type="match status" value="1"/>
</dbReference>
<evidence type="ECO:0000259" key="1">
    <source>
        <dbReference type="Pfam" id="PF13476"/>
    </source>
</evidence>
<feature type="domain" description="Rad50/SbcC-type AAA" evidence="1">
    <location>
        <begin position="293"/>
        <end position="415"/>
    </location>
</feature>
<keyword evidence="3" id="KW-1185">Reference proteome</keyword>
<reference evidence="2 3" key="1">
    <citation type="journal article" date="2023" name="Nat. Commun.">
        <title>Genomic dissection of endemic carbapenem resistance reveals metallo-beta-lactamase dissemination through clonal, plasmid and integron transfer.</title>
        <authorList>
            <person name="Macesic N."/>
            <person name="Hawkey J."/>
            <person name="Vezina B."/>
            <person name="Wisniewski J.A."/>
            <person name="Cottingham H."/>
            <person name="Blakeway L.V."/>
            <person name="Harshegyi T."/>
            <person name="Pragastis K."/>
            <person name="Badoordeen G.Z."/>
            <person name="Dennison A."/>
            <person name="Spelman D.W."/>
            <person name="Jenney A.W.J."/>
            <person name="Peleg A.Y."/>
        </authorList>
    </citation>
    <scope>NUCLEOTIDE SEQUENCE [LARGE SCALE GENOMIC DNA]</scope>
    <source>
        <strain evidence="2 3">CPO239</strain>
    </source>
</reference>
<dbReference type="InterPro" id="IPR038729">
    <property type="entry name" value="Rad50/SbcC_AAA"/>
</dbReference>
<dbReference type="PANTHER" id="PTHR32182">
    <property type="entry name" value="DNA REPLICATION AND REPAIR PROTEIN RECF"/>
    <property type="match status" value="1"/>
</dbReference>
<dbReference type="EMBL" id="JARTQQ020000004">
    <property type="protein sequence ID" value="MEC5731957.1"/>
    <property type="molecule type" value="Genomic_DNA"/>
</dbReference>